<name>A0A1X2I2C2_9FUNG</name>
<evidence type="ECO:0000256" key="4">
    <source>
        <dbReference type="ARBA" id="ARBA00004496"/>
    </source>
</evidence>
<dbReference type="CDD" id="cd11327">
    <property type="entry name" value="AmyAc_Glg_debranch_2"/>
    <property type="match status" value="1"/>
</dbReference>
<evidence type="ECO:0000256" key="5">
    <source>
        <dbReference type="ARBA" id="ARBA00012560"/>
    </source>
</evidence>
<dbReference type="SUPFAM" id="SSF48208">
    <property type="entry name" value="Six-hairpin glycosidases"/>
    <property type="match status" value="1"/>
</dbReference>
<dbReference type="InterPro" id="IPR010401">
    <property type="entry name" value="AGL/Gdb1"/>
</dbReference>
<dbReference type="Pfam" id="PF06202">
    <property type="entry name" value="GDE_C"/>
    <property type="match status" value="1"/>
</dbReference>
<evidence type="ECO:0000256" key="16">
    <source>
        <dbReference type="ARBA" id="ARBA00031477"/>
    </source>
</evidence>
<keyword evidence="13" id="KW-0511">Multifunctional enzyme</keyword>
<dbReference type="PANTHER" id="PTHR10569:SF2">
    <property type="entry name" value="GLYCOGEN DEBRANCHING ENZYME"/>
    <property type="match status" value="1"/>
</dbReference>
<dbReference type="SUPFAM" id="SSF51445">
    <property type="entry name" value="(Trans)glycosidases"/>
    <property type="match status" value="1"/>
</dbReference>
<dbReference type="GO" id="GO:0005978">
    <property type="term" value="P:glycogen biosynthetic process"/>
    <property type="evidence" value="ECO:0007669"/>
    <property type="project" value="UniProtKB-KW"/>
</dbReference>
<evidence type="ECO:0000256" key="6">
    <source>
        <dbReference type="ARBA" id="ARBA00012778"/>
    </source>
</evidence>
<dbReference type="FunFam" id="3.20.20.80:FF:000242">
    <property type="entry name" value="Glycogen debranching enzyme Gdb1, putative"/>
    <property type="match status" value="1"/>
</dbReference>
<dbReference type="InterPro" id="IPR032792">
    <property type="entry name" value="AGL_glucanoTrfase"/>
</dbReference>
<comment type="catalytic activity">
    <reaction evidence="2">
        <text>Hydrolysis of (1-&gt;6)-alpha-D-glucosidic branch linkages in glycogen phosphorylase limit dextrin.</text>
        <dbReference type="EC" id="3.2.1.33"/>
    </reaction>
</comment>
<comment type="similarity">
    <text evidence="15">Belongs to the glycogen debranching enzyme family.</text>
</comment>
<sequence length="1516" mass="171746">MVQGSSETPFLYTLTLADDGAPTNDKKYIRIPPSRQKTLIRWILQPGTLAAIDQAVLLTNYPCKGKSFERHTFRGINFKQDPQLLHAYCDLVLDQPGVYEYYVKYGADLEKTSSTSGRLVVEPHLLKSDGETMLPMDALMIQSVVPKWMGPISDWDRFFNFIQYAGYNMIHFVPMQQRGSSDSPYSISNQLSFSDDLFDDPSLSIQDRTALVKKTLKNLEDDYGILSLSDVVWNHTSNDSAFLLDHPEAGYNLHNSPHLIPAYELDTALIALSGELDQHGLKSNIETAADVDPIIAYIQQHTIPDLKLYEYKVIDVAKYVDMFRQRLINKDGTGVDTSIYRDQQVSKFSLKQQASFVIRKELVKQGSHQGTRFHKTLDLPGMVSFVLALENLDGIHQVTTPNNQASLIDKFQALLNECNLPSYKEYDQDVSIALDNIKNRMIFTRLAENGPHLGTISKSNPLVETYFTRLEQDKSKHPVGSLQLANNGWIWNADPLVDFAGAGSSAYLRREVIIWGDCVKLRFGRGPDDNPWLWKHMTDYTEQVASMFHGIRIDNCHSTPIHVAEYLLDAARKVRPHLYVLAELFTGSEEKDNVFVSRLGIHALIREAMQAWDTHELSRLVHRHGGKPVGSMDEDMTWKLEPYDGDILGGDNNDKIFRIPIAHGSSPRALFMDCTHDNETPLQKRLAQDALPNAAVVAFSDCSIGSVKGYDELYPRLLDIVSEKRQYATPDTSAGIVEIKHQLQQLHLSMSEQGYGQVHVHQENDYLLVHRHHPGSQDGYLLIARTAFPNASTGISPIILRKTQAEYVFGASLKIDDVNPKDDLAYLNGLPSHVDTLPSPELAPKQDDKGDYIQVILDDNLFTPGSIMVLKTSIGDVYEETKRMVTQLDDDVIKDLDLIDVNVALYRCEAEEMEYTGGDGVYSFPGYGKLIYAGLQGFMTVLEPIIVNSDLGHPVCDNLRQGKWALEYTVNRLDKYLPHYPHLEGLRHWLDSRMSKVKEMPDFLVPKYFAMTIQTAYNKVYLHALSLMSPLVQHGKNDVFLQQLAMTSVQMLGQVPSTGLHPTESNPSLAAGLPHFTNGPFRTWGRDAFISLRGLLMVTGRFDEAKNHILAFAASLKHGLIPNLLDSVRQPRYNARDAVWFFLQAIQDYVMMAPPSLDGLAILNEKVARRFPKDDRFVPVEEGYQYSCTLGEIIQEIFERHAKGIHFREYNAGPKIDRQMSDAGFNIDIQVDWETGLLVGGNEFNCGTWMDKMGESEKAHNKGLPGTSRDGAPIEISGLLKSALRWVIELNKAGHFKWTQVKDQDGKSVTYKDWNRIIQDNFEKVYYIPEDPADDGKYLLDSNIVNRRCMYKDVWKATKPYTEYQLRPNFCCAMVVAPELFGKQHAQAALQLAYKVILGPLGMRTLDPSDYEYRPYYNNSDDSDDIKVAKGRNYHQGPEWLWPVGYFLRAALHFQALTPSQVARILRNHRDEIQHNVWRGLPELTNKDGDPCWDSCFTQAWSSSTLLDLFYDVIEN</sequence>
<evidence type="ECO:0000256" key="3">
    <source>
        <dbReference type="ARBA" id="ARBA00003530"/>
    </source>
</evidence>
<organism evidence="21 22">
    <name type="scientific">Absidia repens</name>
    <dbReference type="NCBI Taxonomy" id="90262"/>
    <lineage>
        <taxon>Eukaryota</taxon>
        <taxon>Fungi</taxon>
        <taxon>Fungi incertae sedis</taxon>
        <taxon>Mucoromycota</taxon>
        <taxon>Mucoromycotina</taxon>
        <taxon>Mucoromycetes</taxon>
        <taxon>Mucorales</taxon>
        <taxon>Cunninghamellaceae</taxon>
        <taxon>Absidia</taxon>
    </lineage>
</organism>
<accession>A0A1X2I2C2</accession>
<dbReference type="PANTHER" id="PTHR10569">
    <property type="entry name" value="GLYCOGEN DEBRANCHING ENZYME"/>
    <property type="match status" value="1"/>
</dbReference>
<keyword evidence="9" id="KW-0328">Glycosyltransferase</keyword>
<dbReference type="EMBL" id="MCGE01000033">
    <property type="protein sequence ID" value="ORZ07829.1"/>
    <property type="molecule type" value="Genomic_DNA"/>
</dbReference>
<reference evidence="21 22" key="1">
    <citation type="submission" date="2016-07" db="EMBL/GenBank/DDBJ databases">
        <title>Pervasive Adenine N6-methylation of Active Genes in Fungi.</title>
        <authorList>
            <consortium name="DOE Joint Genome Institute"/>
            <person name="Mondo S.J."/>
            <person name="Dannebaum R.O."/>
            <person name="Kuo R.C."/>
            <person name="Labutti K."/>
            <person name="Haridas S."/>
            <person name="Kuo A."/>
            <person name="Salamov A."/>
            <person name="Ahrendt S.R."/>
            <person name="Lipzen A."/>
            <person name="Sullivan W."/>
            <person name="Andreopoulos W.B."/>
            <person name="Clum A."/>
            <person name="Lindquist E."/>
            <person name="Daum C."/>
            <person name="Ramamoorthy G.K."/>
            <person name="Gryganskyi A."/>
            <person name="Culley D."/>
            <person name="Magnuson J.K."/>
            <person name="James T.Y."/>
            <person name="O'Malley M.A."/>
            <person name="Stajich J.E."/>
            <person name="Spatafora J.W."/>
            <person name="Visel A."/>
            <person name="Grigoriev I.V."/>
        </authorList>
    </citation>
    <scope>NUCLEOTIDE SEQUENCE [LARGE SCALE GENOMIC DNA]</scope>
    <source>
        <strain evidence="21 22">NRRL 1336</strain>
    </source>
</reference>
<dbReference type="InterPro" id="IPR008928">
    <property type="entry name" value="6-hairpin_glycosidase_sf"/>
</dbReference>
<dbReference type="EC" id="3.2.1.33" evidence="6"/>
<feature type="domain" description="Glycogen debranching enzyme central" evidence="20">
    <location>
        <begin position="735"/>
        <end position="973"/>
    </location>
</feature>
<dbReference type="Pfam" id="PF14702">
    <property type="entry name" value="hGDE_central"/>
    <property type="match status" value="1"/>
</dbReference>
<comment type="function">
    <text evidence="3">Multifunctional enzyme acting as 1,4-alpha-D-glucan:1,4-alpha-D-glucan 4-alpha-D-glycosyltransferase and amylo-1,6-glucosidase in glycogen degradation.</text>
</comment>
<comment type="caution">
    <text evidence="21">The sequence shown here is derived from an EMBL/GenBank/DDBJ whole genome shotgun (WGS) entry which is preliminary data.</text>
</comment>
<evidence type="ECO:0000259" key="17">
    <source>
        <dbReference type="Pfam" id="PF06202"/>
    </source>
</evidence>
<comment type="subcellular location">
    <subcellularLocation>
        <location evidence="4">Cytoplasm</location>
    </subcellularLocation>
</comment>
<dbReference type="GO" id="GO:0004134">
    <property type="term" value="F:4-alpha-glucanotransferase activity"/>
    <property type="evidence" value="ECO:0007669"/>
    <property type="project" value="UniProtKB-EC"/>
</dbReference>
<dbReference type="FunFam" id="1.50.10.10:FF:000039">
    <property type="entry name" value="Glycogen debranching enzyme Gdb1, putative"/>
    <property type="match status" value="1"/>
</dbReference>
<evidence type="ECO:0000256" key="14">
    <source>
        <dbReference type="ARBA" id="ARBA00023295"/>
    </source>
</evidence>
<evidence type="ECO:0000256" key="9">
    <source>
        <dbReference type="ARBA" id="ARBA00022676"/>
    </source>
</evidence>
<evidence type="ECO:0000256" key="1">
    <source>
        <dbReference type="ARBA" id="ARBA00000439"/>
    </source>
</evidence>
<dbReference type="InterPro" id="IPR029436">
    <property type="entry name" value="AGL_euk_N"/>
</dbReference>
<evidence type="ECO:0000256" key="10">
    <source>
        <dbReference type="ARBA" id="ARBA00022679"/>
    </source>
</evidence>
<feature type="domain" description="Eukaryotic glycogen debranching enzyme N-terminal" evidence="18">
    <location>
        <begin position="47"/>
        <end position="125"/>
    </location>
</feature>
<dbReference type="Pfam" id="PF14701">
    <property type="entry name" value="hDGE_amylase"/>
    <property type="match status" value="1"/>
</dbReference>
<dbReference type="NCBIfam" id="TIGR01531">
    <property type="entry name" value="glyc_debranch"/>
    <property type="match status" value="1"/>
</dbReference>
<keyword evidence="11" id="KW-0378">Hydrolase</keyword>
<keyword evidence="10" id="KW-0808">Transferase</keyword>
<evidence type="ECO:0000259" key="18">
    <source>
        <dbReference type="Pfam" id="PF14699"/>
    </source>
</evidence>
<evidence type="ECO:0000256" key="2">
    <source>
        <dbReference type="ARBA" id="ARBA00000927"/>
    </source>
</evidence>
<dbReference type="STRING" id="90262.A0A1X2I2C2"/>
<evidence type="ECO:0000256" key="13">
    <source>
        <dbReference type="ARBA" id="ARBA00023268"/>
    </source>
</evidence>
<dbReference type="InterPro" id="IPR032790">
    <property type="entry name" value="GDE_C"/>
</dbReference>
<dbReference type="InterPro" id="IPR006421">
    <property type="entry name" value="Glycogen_debranch_met"/>
</dbReference>
<evidence type="ECO:0000313" key="21">
    <source>
        <dbReference type="EMBL" id="ORZ07829.1"/>
    </source>
</evidence>
<gene>
    <name evidence="21" type="ORF">BCR42DRAFT_360185</name>
</gene>
<evidence type="ECO:0000256" key="15">
    <source>
        <dbReference type="ARBA" id="ARBA00025780"/>
    </source>
</evidence>
<keyword evidence="8" id="KW-0963">Cytoplasm</keyword>
<dbReference type="GO" id="GO:0005737">
    <property type="term" value="C:cytoplasm"/>
    <property type="evidence" value="ECO:0007669"/>
    <property type="project" value="UniProtKB-SubCell"/>
</dbReference>
<dbReference type="GO" id="GO:0005980">
    <property type="term" value="P:glycogen catabolic process"/>
    <property type="evidence" value="ECO:0007669"/>
    <property type="project" value="EnsemblFungi"/>
</dbReference>
<evidence type="ECO:0000256" key="8">
    <source>
        <dbReference type="ARBA" id="ARBA00022490"/>
    </source>
</evidence>
<keyword evidence="14" id="KW-0326">Glycosidase</keyword>
<evidence type="ECO:0000256" key="7">
    <source>
        <dbReference type="ARBA" id="ARBA00020723"/>
    </source>
</evidence>
<dbReference type="Gene3D" id="3.20.20.80">
    <property type="entry name" value="Glycosidases"/>
    <property type="match status" value="1"/>
</dbReference>
<comment type="catalytic activity">
    <reaction evidence="1">
        <text>Transfers a segment of a (1-&gt;4)-alpha-D-glucan to a new position in an acceptor, which may be glucose or a (1-&gt;4)-alpha-D-glucan.</text>
        <dbReference type="EC" id="2.4.1.25"/>
    </reaction>
</comment>
<keyword evidence="12" id="KW-0320">Glycogen biosynthesis</keyword>
<evidence type="ECO:0000256" key="11">
    <source>
        <dbReference type="ARBA" id="ARBA00022801"/>
    </source>
</evidence>
<evidence type="ECO:0000259" key="19">
    <source>
        <dbReference type="Pfam" id="PF14701"/>
    </source>
</evidence>
<proteinExistence type="inferred from homology"/>
<evidence type="ECO:0000259" key="20">
    <source>
        <dbReference type="Pfam" id="PF14702"/>
    </source>
</evidence>
<keyword evidence="22" id="KW-1185">Reference proteome</keyword>
<dbReference type="GO" id="GO:0004135">
    <property type="term" value="F:amylo-alpha-1,6-glucosidase activity"/>
    <property type="evidence" value="ECO:0007669"/>
    <property type="project" value="UniProtKB-EC"/>
</dbReference>
<dbReference type="OrthoDB" id="10248904at2759"/>
<dbReference type="InterPro" id="IPR017853">
    <property type="entry name" value="GH"/>
</dbReference>
<feature type="domain" description="Glycogen debranching enzyme C-terminal" evidence="17">
    <location>
        <begin position="1048"/>
        <end position="1507"/>
    </location>
</feature>
<dbReference type="Proteomes" id="UP000193560">
    <property type="component" value="Unassembled WGS sequence"/>
</dbReference>
<dbReference type="InterPro" id="IPR032788">
    <property type="entry name" value="AGL_central"/>
</dbReference>
<feature type="domain" description="Glycogen debranching enzyme glucanotransferase" evidence="19">
    <location>
        <begin position="133"/>
        <end position="579"/>
    </location>
</feature>
<evidence type="ECO:0000313" key="22">
    <source>
        <dbReference type="Proteomes" id="UP000193560"/>
    </source>
</evidence>
<protein>
    <recommendedName>
        <fullName evidence="7">Glycogen debranching enzyme</fullName>
        <ecNumber evidence="5">2.4.1.25</ecNumber>
        <ecNumber evidence="6">3.2.1.33</ecNumber>
    </recommendedName>
    <alternativeName>
        <fullName evidence="16">Glycogen debrancher</fullName>
    </alternativeName>
</protein>
<dbReference type="EC" id="2.4.1.25" evidence="5"/>
<dbReference type="Pfam" id="PF14699">
    <property type="entry name" value="hGDE_N"/>
    <property type="match status" value="1"/>
</dbReference>
<evidence type="ECO:0000256" key="12">
    <source>
        <dbReference type="ARBA" id="ARBA00023056"/>
    </source>
</evidence>